<dbReference type="AlphaFoldDB" id="A0AA88G9C0"/>
<name>A0AA88G9C0_NAELO</name>
<proteinExistence type="predicted"/>
<gene>
    <name evidence="1" type="ORF">C9374_013722</name>
</gene>
<evidence type="ECO:0000313" key="1">
    <source>
        <dbReference type="EMBL" id="KAG2370922.1"/>
    </source>
</evidence>
<dbReference type="GeneID" id="68106175"/>
<protein>
    <submittedName>
        <fullName evidence="1">Uncharacterized protein</fullName>
    </submittedName>
</protein>
<comment type="caution">
    <text evidence="1">The sequence shown here is derived from an EMBL/GenBank/DDBJ whole genome shotgun (WGS) entry which is preliminary data.</text>
</comment>
<dbReference type="Proteomes" id="UP000816034">
    <property type="component" value="Unassembled WGS sequence"/>
</dbReference>
<accession>A0AA88G9C0</accession>
<dbReference type="EMBL" id="PYSW02000073">
    <property type="protein sequence ID" value="KAG2370922.1"/>
    <property type="molecule type" value="Genomic_DNA"/>
</dbReference>
<organism evidence="1 2">
    <name type="scientific">Naegleria lovaniensis</name>
    <name type="common">Amoeba</name>
    <dbReference type="NCBI Taxonomy" id="51637"/>
    <lineage>
        <taxon>Eukaryota</taxon>
        <taxon>Discoba</taxon>
        <taxon>Heterolobosea</taxon>
        <taxon>Tetramitia</taxon>
        <taxon>Eutetramitia</taxon>
        <taxon>Vahlkampfiidae</taxon>
        <taxon>Naegleria</taxon>
    </lineage>
</organism>
<reference evidence="1 2" key="1">
    <citation type="journal article" date="2018" name="BMC Genomics">
        <title>The genome of Naegleria lovaniensis, the basis for a comparative approach to unravel pathogenicity factors of the human pathogenic amoeba N. fowleri.</title>
        <authorList>
            <person name="Liechti N."/>
            <person name="Schurch N."/>
            <person name="Bruggmann R."/>
            <person name="Wittwer M."/>
        </authorList>
    </citation>
    <scope>NUCLEOTIDE SEQUENCE [LARGE SCALE GENOMIC DNA]</scope>
    <source>
        <strain evidence="1 2">ATCC 30569</strain>
    </source>
</reference>
<dbReference type="RefSeq" id="XP_044541786.1">
    <property type="nucleotide sequence ID" value="XM_044689630.1"/>
</dbReference>
<evidence type="ECO:0000313" key="2">
    <source>
        <dbReference type="Proteomes" id="UP000816034"/>
    </source>
</evidence>
<keyword evidence="2" id="KW-1185">Reference proteome</keyword>
<sequence>MKPTIKERFEWLVRSRQFCIKERRENVEKLASLRATLGDDDFFSHTVLVDSSFEVVGKLENEDSEIPADIKETFKNINTITVKIYNLVKNFYTNCRQQDRARLTVNTKQQQRVMKSAALFKCRTCSNMLQLWERDGMVQPNGEVKAKRCFRCVERRRESERLKRDQVREEGIWCSRHINIPFQLVDNGRRRACLRCGNDRLNGCQKSLETCACTVQRMDSVQCTRCKIDLSGMVSIGGSIHHLIFGCPEAKKTFRNTRSFHSCQVHKGSFYFRHEEPVVVLCRGCHYIIHTKALLKKQVNASNSRKAHKECVNKLGGKCLVCH</sequence>